<keyword evidence="8 10" id="KW-0694">RNA-binding</keyword>
<accession>A0A7R9Z1X1</accession>
<evidence type="ECO:0000256" key="5">
    <source>
        <dbReference type="ARBA" id="ARBA00022679"/>
    </source>
</evidence>
<feature type="region of interest" description="Disordered" evidence="11">
    <location>
        <begin position="1"/>
        <end position="20"/>
    </location>
</feature>
<evidence type="ECO:0000256" key="9">
    <source>
        <dbReference type="ARBA" id="ARBA00066937"/>
    </source>
</evidence>
<feature type="domain" description="tRNA (guanine(10)-N(2))-methyltransferase TRMT11 N-terminal" evidence="13">
    <location>
        <begin position="135"/>
        <end position="271"/>
    </location>
</feature>
<evidence type="ECO:0000259" key="12">
    <source>
        <dbReference type="Pfam" id="PF01170"/>
    </source>
</evidence>
<dbReference type="InterPro" id="IPR029063">
    <property type="entry name" value="SAM-dependent_MTases_sf"/>
</dbReference>
<keyword evidence="5 10" id="KW-0808">Transferase</keyword>
<dbReference type="InterPro" id="IPR016691">
    <property type="entry name" value="TRMT11"/>
</dbReference>
<proteinExistence type="inferred from homology"/>
<dbReference type="InterPro" id="IPR000241">
    <property type="entry name" value="RlmKL-like_Mtase"/>
</dbReference>
<dbReference type="EC" id="2.1.1.214" evidence="9"/>
<comment type="similarity">
    <text evidence="10">Belongs to the class I-like SAM-binding methyltransferase superfamily. TRM11 methyltransferase family.</text>
</comment>
<dbReference type="PRINTS" id="PR00507">
    <property type="entry name" value="N12N6MTFRASE"/>
</dbReference>
<dbReference type="InterPro" id="IPR059073">
    <property type="entry name" value="TRMT11_N"/>
</dbReference>
<dbReference type="InterPro" id="IPR002052">
    <property type="entry name" value="DNA_methylase_N6_adenine_CS"/>
</dbReference>
<evidence type="ECO:0000256" key="1">
    <source>
        <dbReference type="ARBA" id="ARBA00004496"/>
    </source>
</evidence>
<organism evidence="14">
    <name type="scientific">Chlamydomonas euryale</name>
    <dbReference type="NCBI Taxonomy" id="1486919"/>
    <lineage>
        <taxon>Eukaryota</taxon>
        <taxon>Viridiplantae</taxon>
        <taxon>Chlorophyta</taxon>
        <taxon>core chlorophytes</taxon>
        <taxon>Chlorophyceae</taxon>
        <taxon>CS clade</taxon>
        <taxon>Chlamydomonadales</taxon>
        <taxon>Chlamydomonadaceae</taxon>
        <taxon>Chlamydomonas</taxon>
    </lineage>
</organism>
<dbReference type="Gene3D" id="3.40.50.150">
    <property type="entry name" value="Vaccinia Virus protein VP39"/>
    <property type="match status" value="1"/>
</dbReference>
<evidence type="ECO:0000259" key="13">
    <source>
        <dbReference type="Pfam" id="PF25904"/>
    </source>
</evidence>
<dbReference type="GO" id="GO:0008033">
    <property type="term" value="P:tRNA processing"/>
    <property type="evidence" value="ECO:0007669"/>
    <property type="project" value="UniProtKB-UniRule"/>
</dbReference>
<dbReference type="Pfam" id="PF25904">
    <property type="entry name" value="Tmrp11_N"/>
    <property type="match status" value="1"/>
</dbReference>
<evidence type="ECO:0000256" key="6">
    <source>
        <dbReference type="ARBA" id="ARBA00022691"/>
    </source>
</evidence>
<keyword evidence="6 10" id="KW-0949">S-adenosyl-L-methionine</keyword>
<dbReference type="Pfam" id="PF01170">
    <property type="entry name" value="UPF0020"/>
    <property type="match status" value="1"/>
</dbReference>
<reference evidence="14" key="1">
    <citation type="submission" date="2021-01" db="EMBL/GenBank/DDBJ databases">
        <authorList>
            <person name="Corre E."/>
            <person name="Pelletier E."/>
            <person name="Niang G."/>
            <person name="Scheremetjew M."/>
            <person name="Finn R."/>
            <person name="Kale V."/>
            <person name="Holt S."/>
            <person name="Cochrane G."/>
            <person name="Meng A."/>
            <person name="Brown T."/>
            <person name="Cohen L."/>
        </authorList>
    </citation>
    <scope>NUCLEOTIDE SEQUENCE</scope>
    <source>
        <strain evidence="14">CCMP219</strain>
    </source>
</reference>
<dbReference type="EMBL" id="HBEC01031932">
    <property type="protein sequence ID" value="CAD8298933.1"/>
    <property type="molecule type" value="Transcribed_RNA"/>
</dbReference>
<evidence type="ECO:0000256" key="3">
    <source>
        <dbReference type="ARBA" id="ARBA00022555"/>
    </source>
</evidence>
<dbReference type="GO" id="GO:0005737">
    <property type="term" value="C:cytoplasm"/>
    <property type="evidence" value="ECO:0007669"/>
    <property type="project" value="UniProtKB-SubCell"/>
</dbReference>
<evidence type="ECO:0000313" key="14">
    <source>
        <dbReference type="EMBL" id="CAD8298933.1"/>
    </source>
</evidence>
<evidence type="ECO:0000256" key="7">
    <source>
        <dbReference type="ARBA" id="ARBA00022694"/>
    </source>
</evidence>
<dbReference type="GO" id="GO:0043527">
    <property type="term" value="C:tRNA methyltransferase complex"/>
    <property type="evidence" value="ECO:0007669"/>
    <property type="project" value="UniProtKB-ARBA"/>
</dbReference>
<protein>
    <recommendedName>
        <fullName evidence="9">tRNA (guanine(10)-N(2))-methyltransferase</fullName>
        <ecNumber evidence="9">2.1.1.214</ecNumber>
    </recommendedName>
</protein>
<evidence type="ECO:0000256" key="2">
    <source>
        <dbReference type="ARBA" id="ARBA00022490"/>
    </source>
</evidence>
<dbReference type="PANTHER" id="PTHR13370:SF3">
    <property type="entry name" value="TRNA (GUANINE(10)-N2)-METHYLTRANSFERASE HOMOLOG"/>
    <property type="match status" value="1"/>
</dbReference>
<dbReference type="GO" id="GO:0032259">
    <property type="term" value="P:methylation"/>
    <property type="evidence" value="ECO:0007669"/>
    <property type="project" value="UniProtKB-UniRule"/>
</dbReference>
<feature type="domain" description="Ribosomal RNA large subunit methyltransferase K/L-like methyltransferase" evidence="12">
    <location>
        <begin position="282"/>
        <end position="409"/>
    </location>
</feature>
<dbReference type="CDD" id="cd02440">
    <property type="entry name" value="AdoMet_MTases"/>
    <property type="match status" value="1"/>
</dbReference>
<keyword evidence="2" id="KW-0963">Cytoplasm</keyword>
<dbReference type="SUPFAM" id="SSF53335">
    <property type="entry name" value="S-adenosyl-L-methionine-dependent methyltransferases"/>
    <property type="match status" value="1"/>
</dbReference>
<dbReference type="GO" id="GO:0160102">
    <property type="term" value="F:tRNA (guanine(10)-N2)-methyltransferase activity"/>
    <property type="evidence" value="ECO:0007669"/>
    <property type="project" value="UniProtKB-EC"/>
</dbReference>
<dbReference type="PROSITE" id="PS00092">
    <property type="entry name" value="N6_MTASE"/>
    <property type="match status" value="1"/>
</dbReference>
<evidence type="ECO:0000256" key="4">
    <source>
        <dbReference type="ARBA" id="ARBA00022603"/>
    </source>
</evidence>
<dbReference type="PANTHER" id="PTHR13370">
    <property type="entry name" value="RNA METHYLASE-RELATED"/>
    <property type="match status" value="1"/>
</dbReference>
<dbReference type="GO" id="GO:0000049">
    <property type="term" value="F:tRNA binding"/>
    <property type="evidence" value="ECO:0007669"/>
    <property type="project" value="UniProtKB-UniRule"/>
</dbReference>
<keyword evidence="7 10" id="KW-0819">tRNA processing</keyword>
<sequence length="548" mass="58226">MDAAAAAPPPPSAVAAYGPDPPHRAPLLPYKGAAAASAASVAAPPQAPALHGGPFSHAEAEPCLGIGGRRGIDGIGGGGGRDSDRDANSGAVWLLCFFVHRLLDFRLADVEGSLEALGVALSDGVAWRQPFGGEPLSPLWGLRLPNEAVVPALAARATLVRGFVEVWGEGADWQELSDAVAAYPSALKEPWLRASIPYKVSVETFGCKLAQEEQVQAIRRLSGFVDFQGSVDLKSPVATFWLVVCRSGGNGGVGDTVPDRLYFGRLAAACDRSRVDTYALKKRAYIGPTSMDAEVAFIMANIGKVKPGQLVLDPYAGTGSILVAAAEHGAQVIGGDIDMRVIKLGKTRSNGLHVDLYSNFRQYGLVPRLAGLLRMDMHTAPLRSGLEEAFHAILCDPPYGVRAGGRKSIAKQVEIRDRENRIPSTAPYSLGECLRDLLDAAARLLVPGGRLLYFLPSSAVGADGGGDEAPPQHPALALVTDIKQLLTTKYGRRLIAMEKVHVYDAEAARRYHAEHPDPTLAADQLHDTVYNSAPTEPVAQPRFRGKQV</sequence>
<evidence type="ECO:0000256" key="8">
    <source>
        <dbReference type="ARBA" id="ARBA00022884"/>
    </source>
</evidence>
<name>A0A7R9Z1X1_9CHLO</name>
<dbReference type="AlphaFoldDB" id="A0A7R9Z1X1"/>
<dbReference type="PROSITE" id="PS51627">
    <property type="entry name" value="SAM_MT_TRM11"/>
    <property type="match status" value="1"/>
</dbReference>
<gene>
    <name evidence="14" type="ORF">CEUR00632_LOCUS14817</name>
</gene>
<evidence type="ECO:0000256" key="10">
    <source>
        <dbReference type="PROSITE-ProRule" id="PRU00959"/>
    </source>
</evidence>
<keyword evidence="4 10" id="KW-0489">Methyltransferase</keyword>
<keyword evidence="3 10" id="KW-0820">tRNA-binding</keyword>
<comment type="subcellular location">
    <subcellularLocation>
        <location evidence="1">Cytoplasm</location>
    </subcellularLocation>
</comment>
<evidence type="ECO:0000256" key="11">
    <source>
        <dbReference type="SAM" id="MobiDB-lite"/>
    </source>
</evidence>